<proteinExistence type="predicted"/>
<accession>A0ABS5BPF4</accession>
<evidence type="ECO:0000313" key="1">
    <source>
        <dbReference type="EMBL" id="MBP3955332.1"/>
    </source>
</evidence>
<dbReference type="RefSeq" id="WP_210653415.1">
    <property type="nucleotide sequence ID" value="NZ_JAGKQQ010000001.1"/>
</dbReference>
<evidence type="ECO:0000313" key="2">
    <source>
        <dbReference type="Proteomes" id="UP000676565"/>
    </source>
</evidence>
<comment type="caution">
    <text evidence="1">The sequence shown here is derived from an EMBL/GenBank/DDBJ whole genome shotgun (WGS) entry which is preliminary data.</text>
</comment>
<organism evidence="1 2">
    <name type="scientific">Gemmata palustris</name>
    <dbReference type="NCBI Taxonomy" id="2822762"/>
    <lineage>
        <taxon>Bacteria</taxon>
        <taxon>Pseudomonadati</taxon>
        <taxon>Planctomycetota</taxon>
        <taxon>Planctomycetia</taxon>
        <taxon>Gemmatales</taxon>
        <taxon>Gemmataceae</taxon>
        <taxon>Gemmata</taxon>
    </lineage>
</organism>
<name>A0ABS5BPF4_9BACT</name>
<dbReference type="Proteomes" id="UP000676565">
    <property type="component" value="Unassembled WGS sequence"/>
</dbReference>
<dbReference type="EMBL" id="JAGKQQ010000001">
    <property type="protein sequence ID" value="MBP3955332.1"/>
    <property type="molecule type" value="Genomic_DNA"/>
</dbReference>
<gene>
    <name evidence="1" type="ORF">J8F10_08565</name>
</gene>
<sequence>MLCNDFLNAKKALVDSGELAQRSWQNYRESCEFVLSELAVLSANL</sequence>
<protein>
    <recommendedName>
        <fullName evidence="3">HEPN domain-containing protein</fullName>
    </recommendedName>
</protein>
<reference evidence="1 2" key="1">
    <citation type="submission" date="2021-04" db="EMBL/GenBank/DDBJ databases">
        <authorList>
            <person name="Ivanova A."/>
        </authorList>
    </citation>
    <scope>NUCLEOTIDE SEQUENCE [LARGE SCALE GENOMIC DNA]</scope>
    <source>
        <strain evidence="1 2">G18</strain>
    </source>
</reference>
<keyword evidence="2" id="KW-1185">Reference proteome</keyword>
<evidence type="ECO:0008006" key="3">
    <source>
        <dbReference type="Google" id="ProtNLM"/>
    </source>
</evidence>